<feature type="domain" description="VTT" evidence="2">
    <location>
        <begin position="38"/>
        <end position="145"/>
    </location>
</feature>
<feature type="transmembrane region" description="Helical" evidence="1">
    <location>
        <begin position="157"/>
        <end position="176"/>
    </location>
</feature>
<keyword evidence="1" id="KW-0472">Membrane</keyword>
<dbReference type="STRING" id="257708.RGI145_07930"/>
<keyword evidence="6" id="KW-1185">Reference proteome</keyword>
<dbReference type="AlphaFoldDB" id="A0A1L7AE64"/>
<feature type="transmembrane region" description="Helical" evidence="1">
    <location>
        <begin position="43"/>
        <end position="64"/>
    </location>
</feature>
<evidence type="ECO:0000313" key="4">
    <source>
        <dbReference type="EMBL" id="MDT8331315.1"/>
    </source>
</evidence>
<dbReference type="Proteomes" id="UP001258945">
    <property type="component" value="Unassembled WGS sequence"/>
</dbReference>
<organism evidence="3 5">
    <name type="scientific">Roseomonas gilardii</name>
    <dbReference type="NCBI Taxonomy" id="257708"/>
    <lineage>
        <taxon>Bacteria</taxon>
        <taxon>Pseudomonadati</taxon>
        <taxon>Pseudomonadota</taxon>
        <taxon>Alphaproteobacteria</taxon>
        <taxon>Acetobacterales</taxon>
        <taxon>Roseomonadaceae</taxon>
        <taxon>Roseomonas</taxon>
    </lineage>
</organism>
<evidence type="ECO:0000313" key="6">
    <source>
        <dbReference type="Proteomes" id="UP001258945"/>
    </source>
</evidence>
<dbReference type="EMBL" id="JAVVDO010000012">
    <property type="protein sequence ID" value="MDT8331315.1"/>
    <property type="molecule type" value="Genomic_DNA"/>
</dbReference>
<dbReference type="InterPro" id="IPR032816">
    <property type="entry name" value="VTT_dom"/>
</dbReference>
<protein>
    <submittedName>
        <fullName evidence="4">VTT domain-containing protein</fullName>
    </submittedName>
</protein>
<accession>A0A1L7AE64</accession>
<dbReference type="Pfam" id="PF09335">
    <property type="entry name" value="VTT_dom"/>
    <property type="match status" value="1"/>
</dbReference>
<evidence type="ECO:0000313" key="5">
    <source>
        <dbReference type="Proteomes" id="UP000185494"/>
    </source>
</evidence>
<proteinExistence type="predicted"/>
<name>A0A1L7AE64_9PROT</name>
<gene>
    <name evidence="3" type="ORF">RGI145_07930</name>
    <name evidence="4" type="ORF">RQ831_09635</name>
</gene>
<feature type="transmembrane region" description="Helical" evidence="1">
    <location>
        <begin position="130"/>
        <end position="151"/>
    </location>
</feature>
<dbReference type="Proteomes" id="UP000185494">
    <property type="component" value="Chromosome 1"/>
</dbReference>
<dbReference type="PANTHER" id="PTHR42709">
    <property type="entry name" value="ALKALINE PHOSPHATASE LIKE PROTEIN"/>
    <property type="match status" value="1"/>
</dbReference>
<reference evidence="4" key="3">
    <citation type="submission" date="2023-09" db="EMBL/GenBank/DDBJ databases">
        <authorList>
            <person name="Schober I."/>
            <person name="Bunk B."/>
        </authorList>
    </citation>
    <scope>NUCLEOTIDE SEQUENCE</scope>
    <source>
        <strain evidence="4">DSM 103800</strain>
    </source>
</reference>
<dbReference type="KEGG" id="rgi:RGI145_07930"/>
<evidence type="ECO:0000259" key="2">
    <source>
        <dbReference type="Pfam" id="PF09335"/>
    </source>
</evidence>
<keyword evidence="1" id="KW-1133">Transmembrane helix</keyword>
<dbReference type="PANTHER" id="PTHR42709:SF2">
    <property type="entry name" value="INNER MEMBRANE PROTEIN YOHD"/>
    <property type="match status" value="1"/>
</dbReference>
<dbReference type="EMBL" id="CP015583">
    <property type="protein sequence ID" value="APT57031.1"/>
    <property type="molecule type" value="Genomic_DNA"/>
</dbReference>
<dbReference type="RefSeq" id="WP_075797934.1">
    <property type="nucleotide sequence ID" value="NZ_CP015583.1"/>
</dbReference>
<reference evidence="3 5" key="1">
    <citation type="submission" date="2016-05" db="EMBL/GenBank/DDBJ databases">
        <title>Complete Genome and Methylome Analysis of Psychrotrophic Bacterial Isolates from Antarctic Lake Untersee.</title>
        <authorList>
            <person name="Fomenkov A."/>
            <person name="Akimov V.N."/>
            <person name="Vasilyeva L.V."/>
            <person name="Andersen D."/>
            <person name="Vincze T."/>
            <person name="Roberts R.J."/>
        </authorList>
    </citation>
    <scope>NUCLEOTIDE SEQUENCE [LARGE SCALE GENOMIC DNA]</scope>
    <source>
        <strain evidence="3 5">U14-5</strain>
    </source>
</reference>
<dbReference type="GO" id="GO:0005886">
    <property type="term" value="C:plasma membrane"/>
    <property type="evidence" value="ECO:0007669"/>
    <property type="project" value="TreeGrafter"/>
</dbReference>
<sequence length="190" mass="20715">MADFWADWGALAYVAAACWAFFEGETFVLLASAAGRATGLIDPWILMLSVWGGSFLGDQLWFTLGQRYGAKAVRKIPGAERRLTQAMGILERYGALFVLTFRFAYGIRNVAAAACGVAGMPRLRFMTLNFVAAGIWAAAFVGAGWFAVAWLGEKNTFYALGAIGFGAIIFLAVKLIRQRQRRNRALVAAE</sequence>
<evidence type="ECO:0000313" key="3">
    <source>
        <dbReference type="EMBL" id="APT57031.1"/>
    </source>
</evidence>
<dbReference type="InterPro" id="IPR051311">
    <property type="entry name" value="DedA_domain"/>
</dbReference>
<reference evidence="4 6" key="2">
    <citation type="journal article" date="2019" name="Microb. Pathog.">
        <title>Comparison of VITEK 2, MALDI-TOF MS, 16S rRNA gene sequencing, and whole-genome sequencing for identification of Roseomonas mucosa.</title>
        <authorList>
            <person name="Rudolph W.W."/>
            <person name="Gunzer F."/>
            <person name="Trauth M."/>
            <person name="Bunk B."/>
            <person name="Bigge R."/>
            <person name="Schrottner P."/>
        </authorList>
    </citation>
    <scope>NUCLEOTIDE SEQUENCE [LARGE SCALE GENOMIC DNA]</scope>
    <source>
        <strain evidence="4 6">DSM 103800</strain>
    </source>
</reference>
<evidence type="ECO:0000256" key="1">
    <source>
        <dbReference type="SAM" id="Phobius"/>
    </source>
</evidence>
<dbReference type="eggNOG" id="COG0586">
    <property type="taxonomic scope" value="Bacteria"/>
</dbReference>
<keyword evidence="1" id="KW-0812">Transmembrane</keyword>